<accession>A0A9W7ZWX4</accession>
<evidence type="ECO:0000256" key="11">
    <source>
        <dbReference type="SAM" id="MobiDB-lite"/>
    </source>
</evidence>
<evidence type="ECO:0000256" key="4">
    <source>
        <dbReference type="ARBA" id="ARBA00022692"/>
    </source>
</evidence>
<dbReference type="NCBIfam" id="TIGR00231">
    <property type="entry name" value="small_GTP"/>
    <property type="match status" value="1"/>
</dbReference>
<comment type="subcellular location">
    <subcellularLocation>
        <location evidence="1">Endoplasmic reticulum membrane</location>
        <topology evidence="1">Single-pass membrane protein</topology>
    </subcellularLocation>
</comment>
<evidence type="ECO:0000256" key="1">
    <source>
        <dbReference type="ARBA" id="ARBA00004389"/>
    </source>
</evidence>
<sequence length="258" mass="29403">MFVSGNLMSYAALLYLAFGIVAAVVLKYFVLSETIRKPKKNTILILGTTKSGKTTLWAYFRYHRLIPTQTSMEKNEVEKPIHCKEKSVVLHLMDIPGHPKLRNEFHDYTPITKGIIFMVNSSTLKSDIQEVGENLYDVLADKHVQKLEIPILVACHKQDLKGSLDRSDVENILAQEIDKLRSTRQSSLQKHDNDHGNNNGDGDDDADETTEFLGFENKKFSFEDLVNHVTFVESGTRYKNEDFGGFSDINEWVVELFD</sequence>
<dbReference type="InterPro" id="IPR005225">
    <property type="entry name" value="Small_GTP-bd"/>
</dbReference>
<dbReference type="GO" id="GO:0043001">
    <property type="term" value="P:Golgi to plasma membrane protein transport"/>
    <property type="evidence" value="ECO:0007669"/>
    <property type="project" value="TreeGrafter"/>
</dbReference>
<evidence type="ECO:0000256" key="10">
    <source>
        <dbReference type="ARBA" id="ARBA00023170"/>
    </source>
</evidence>
<dbReference type="Gene3D" id="3.40.50.300">
    <property type="entry name" value="P-loop containing nucleotide triphosphate hydrolases"/>
    <property type="match status" value="1"/>
</dbReference>
<evidence type="ECO:0000256" key="2">
    <source>
        <dbReference type="ARBA" id="ARBA00005619"/>
    </source>
</evidence>
<comment type="similarity">
    <text evidence="2">Belongs to the SRP receptor beta subunit family.</text>
</comment>
<dbReference type="GO" id="GO:0005525">
    <property type="term" value="F:GTP binding"/>
    <property type="evidence" value="ECO:0007669"/>
    <property type="project" value="UniProtKB-KW"/>
</dbReference>
<dbReference type="PROSITE" id="PS51417">
    <property type="entry name" value="ARF"/>
    <property type="match status" value="1"/>
</dbReference>
<dbReference type="PANTHER" id="PTHR45909:SF1">
    <property type="entry name" value="ADP-RIBOSYLATION FACTOR-RELATED PROTEIN 1"/>
    <property type="match status" value="1"/>
</dbReference>
<keyword evidence="6" id="KW-0256">Endoplasmic reticulum</keyword>
<keyword evidence="8" id="KW-0342">GTP-binding</keyword>
<evidence type="ECO:0000313" key="14">
    <source>
        <dbReference type="Proteomes" id="UP001150538"/>
    </source>
</evidence>
<dbReference type="InterPro" id="IPR027417">
    <property type="entry name" value="P-loop_NTPase"/>
</dbReference>
<keyword evidence="14" id="KW-1185">Reference proteome</keyword>
<keyword evidence="7 12" id="KW-1133">Transmembrane helix</keyword>
<evidence type="ECO:0000256" key="9">
    <source>
        <dbReference type="ARBA" id="ARBA00023136"/>
    </source>
</evidence>
<dbReference type="Pfam" id="PF09439">
    <property type="entry name" value="SRPRB"/>
    <property type="match status" value="1"/>
</dbReference>
<dbReference type="GO" id="GO:0034067">
    <property type="term" value="P:protein localization to Golgi apparatus"/>
    <property type="evidence" value="ECO:0007669"/>
    <property type="project" value="TreeGrafter"/>
</dbReference>
<keyword evidence="9 12" id="KW-0472">Membrane</keyword>
<evidence type="ECO:0000313" key="13">
    <source>
        <dbReference type="EMBL" id="KAJ1913358.1"/>
    </source>
</evidence>
<gene>
    <name evidence="13" type="ORF">H4219_005247</name>
</gene>
<evidence type="ECO:0000256" key="12">
    <source>
        <dbReference type="SAM" id="Phobius"/>
    </source>
</evidence>
<dbReference type="SMART" id="SM00177">
    <property type="entry name" value="ARF"/>
    <property type="match status" value="1"/>
</dbReference>
<dbReference type="GO" id="GO:0005794">
    <property type="term" value="C:Golgi apparatus"/>
    <property type="evidence" value="ECO:0007669"/>
    <property type="project" value="TreeGrafter"/>
</dbReference>
<dbReference type="PANTHER" id="PTHR45909">
    <property type="entry name" value="ADP-RIBOSYLATION FACTOR-RELATED PROTEIN 1"/>
    <property type="match status" value="1"/>
</dbReference>
<dbReference type="GO" id="GO:0005789">
    <property type="term" value="C:endoplasmic reticulum membrane"/>
    <property type="evidence" value="ECO:0007669"/>
    <property type="project" value="UniProtKB-SubCell"/>
</dbReference>
<evidence type="ECO:0000256" key="7">
    <source>
        <dbReference type="ARBA" id="ARBA00022989"/>
    </source>
</evidence>
<keyword evidence="5" id="KW-0547">Nucleotide-binding</keyword>
<dbReference type="GO" id="GO:0003924">
    <property type="term" value="F:GTPase activity"/>
    <property type="evidence" value="ECO:0007669"/>
    <property type="project" value="TreeGrafter"/>
</dbReference>
<evidence type="ECO:0000256" key="8">
    <source>
        <dbReference type="ARBA" id="ARBA00023134"/>
    </source>
</evidence>
<feature type="region of interest" description="Disordered" evidence="11">
    <location>
        <begin position="183"/>
        <end position="208"/>
    </location>
</feature>
<dbReference type="InterPro" id="IPR019009">
    <property type="entry name" value="SRP_receptor_beta_su"/>
</dbReference>
<organism evidence="13 14">
    <name type="scientific">Mycoemilia scoparia</name>
    <dbReference type="NCBI Taxonomy" id="417184"/>
    <lineage>
        <taxon>Eukaryota</taxon>
        <taxon>Fungi</taxon>
        <taxon>Fungi incertae sedis</taxon>
        <taxon>Zoopagomycota</taxon>
        <taxon>Kickxellomycotina</taxon>
        <taxon>Kickxellomycetes</taxon>
        <taxon>Kickxellales</taxon>
        <taxon>Kickxellaceae</taxon>
        <taxon>Mycoemilia</taxon>
    </lineage>
</organism>
<evidence type="ECO:0000256" key="3">
    <source>
        <dbReference type="ARBA" id="ARBA00020256"/>
    </source>
</evidence>
<keyword evidence="10" id="KW-0675">Receptor</keyword>
<name>A0A9W7ZWX4_9FUNG</name>
<feature type="transmembrane region" description="Helical" evidence="12">
    <location>
        <begin position="12"/>
        <end position="30"/>
    </location>
</feature>
<dbReference type="Proteomes" id="UP001150538">
    <property type="component" value="Unassembled WGS sequence"/>
</dbReference>
<proteinExistence type="inferred from homology"/>
<evidence type="ECO:0000256" key="6">
    <source>
        <dbReference type="ARBA" id="ARBA00022824"/>
    </source>
</evidence>
<dbReference type="AlphaFoldDB" id="A0A9W7ZWX4"/>
<reference evidence="13" key="1">
    <citation type="submission" date="2022-07" db="EMBL/GenBank/DDBJ databases">
        <title>Phylogenomic reconstructions and comparative analyses of Kickxellomycotina fungi.</title>
        <authorList>
            <person name="Reynolds N.K."/>
            <person name="Stajich J.E."/>
            <person name="Barry K."/>
            <person name="Grigoriev I.V."/>
            <person name="Crous P."/>
            <person name="Smith M.E."/>
        </authorList>
    </citation>
    <scope>NUCLEOTIDE SEQUENCE</scope>
    <source>
        <strain evidence="13">NBRC 100468</strain>
    </source>
</reference>
<dbReference type="OrthoDB" id="41266at2759"/>
<comment type="caution">
    <text evidence="13">The sequence shown here is derived from an EMBL/GenBank/DDBJ whole genome shotgun (WGS) entry which is preliminary data.</text>
</comment>
<dbReference type="SUPFAM" id="SSF52540">
    <property type="entry name" value="P-loop containing nucleoside triphosphate hydrolases"/>
    <property type="match status" value="1"/>
</dbReference>
<dbReference type="InterPro" id="IPR024156">
    <property type="entry name" value="Small_GTPase_ARF"/>
</dbReference>
<protein>
    <recommendedName>
        <fullName evidence="3">Signal recognition particle receptor subunit beta</fullName>
    </recommendedName>
</protein>
<keyword evidence="4 12" id="KW-0812">Transmembrane</keyword>
<dbReference type="EMBL" id="JANBPU010000267">
    <property type="protein sequence ID" value="KAJ1913358.1"/>
    <property type="molecule type" value="Genomic_DNA"/>
</dbReference>
<dbReference type="GO" id="GO:0006886">
    <property type="term" value="P:intracellular protein transport"/>
    <property type="evidence" value="ECO:0007669"/>
    <property type="project" value="TreeGrafter"/>
</dbReference>
<evidence type="ECO:0000256" key="5">
    <source>
        <dbReference type="ARBA" id="ARBA00022741"/>
    </source>
</evidence>